<gene>
    <name evidence="1" type="ORF">LCGC14_1157000</name>
</gene>
<accession>A0A0F9LYS0</accession>
<comment type="caution">
    <text evidence="1">The sequence shown here is derived from an EMBL/GenBank/DDBJ whole genome shotgun (WGS) entry which is preliminary data.</text>
</comment>
<protein>
    <submittedName>
        <fullName evidence="1">Uncharacterized protein</fullName>
    </submittedName>
</protein>
<organism evidence="1">
    <name type="scientific">marine sediment metagenome</name>
    <dbReference type="NCBI Taxonomy" id="412755"/>
    <lineage>
        <taxon>unclassified sequences</taxon>
        <taxon>metagenomes</taxon>
        <taxon>ecological metagenomes</taxon>
    </lineage>
</organism>
<sequence>MNNSDDKFEPLINFKTITNCIKFDEQVVAFDDVEGQLYITTVTRMFRLEPNWPKYTLVQIW</sequence>
<dbReference type="EMBL" id="LAZR01005609">
    <property type="protein sequence ID" value="KKM98543.1"/>
    <property type="molecule type" value="Genomic_DNA"/>
</dbReference>
<reference evidence="1" key="1">
    <citation type="journal article" date="2015" name="Nature">
        <title>Complex archaea that bridge the gap between prokaryotes and eukaryotes.</title>
        <authorList>
            <person name="Spang A."/>
            <person name="Saw J.H."/>
            <person name="Jorgensen S.L."/>
            <person name="Zaremba-Niedzwiedzka K."/>
            <person name="Martijn J."/>
            <person name="Lind A.E."/>
            <person name="van Eijk R."/>
            <person name="Schleper C."/>
            <person name="Guy L."/>
            <person name="Ettema T.J."/>
        </authorList>
    </citation>
    <scope>NUCLEOTIDE SEQUENCE</scope>
</reference>
<evidence type="ECO:0000313" key="1">
    <source>
        <dbReference type="EMBL" id="KKM98543.1"/>
    </source>
</evidence>
<proteinExistence type="predicted"/>
<name>A0A0F9LYS0_9ZZZZ</name>
<dbReference type="AlphaFoldDB" id="A0A0F9LYS0"/>